<dbReference type="EMBL" id="BMPQ01000020">
    <property type="protein sequence ID" value="GGK94209.1"/>
    <property type="molecule type" value="Genomic_DNA"/>
</dbReference>
<keyword evidence="2" id="KW-1185">Reference proteome</keyword>
<comment type="caution">
    <text evidence="1">The sequence shown here is derived from an EMBL/GenBank/DDBJ whole genome shotgun (WGS) entry which is preliminary data.</text>
</comment>
<accession>A0A917VLW2</accession>
<evidence type="ECO:0008006" key="3">
    <source>
        <dbReference type="Google" id="ProtNLM"/>
    </source>
</evidence>
<protein>
    <recommendedName>
        <fullName evidence="3">Transposase</fullName>
    </recommendedName>
</protein>
<dbReference type="Proteomes" id="UP000637788">
    <property type="component" value="Unassembled WGS sequence"/>
</dbReference>
<dbReference type="AlphaFoldDB" id="A0A917VLW2"/>
<organism evidence="1 2">
    <name type="scientific">Streptomyces flaveus</name>
    <dbReference type="NCBI Taxonomy" id="66370"/>
    <lineage>
        <taxon>Bacteria</taxon>
        <taxon>Bacillati</taxon>
        <taxon>Actinomycetota</taxon>
        <taxon>Actinomycetes</taxon>
        <taxon>Kitasatosporales</taxon>
        <taxon>Streptomycetaceae</taxon>
        <taxon>Streptomyces</taxon>
        <taxon>Streptomyces aurantiacus group</taxon>
    </lineage>
</organism>
<reference evidence="1" key="2">
    <citation type="submission" date="2020-09" db="EMBL/GenBank/DDBJ databases">
        <authorList>
            <person name="Sun Q."/>
            <person name="Ohkuma M."/>
        </authorList>
    </citation>
    <scope>NUCLEOTIDE SEQUENCE</scope>
    <source>
        <strain evidence="1">JCM 3035</strain>
    </source>
</reference>
<evidence type="ECO:0000313" key="2">
    <source>
        <dbReference type="Proteomes" id="UP000637788"/>
    </source>
</evidence>
<proteinExistence type="predicted"/>
<sequence>MTAASVQDRDAVVGPLERLRTKYSSIRLVWADGGCAGRLIDWAAERLRPAVEIVRRPDDEPTPITSHSPACTARCMASRVRNPPVTASGMSPTPGSFVGIGLGATGV</sequence>
<reference evidence="1" key="1">
    <citation type="journal article" date="2014" name="Int. J. Syst. Evol. Microbiol.">
        <title>Complete genome sequence of Corynebacterium casei LMG S-19264T (=DSM 44701T), isolated from a smear-ripened cheese.</title>
        <authorList>
            <consortium name="US DOE Joint Genome Institute (JGI-PGF)"/>
            <person name="Walter F."/>
            <person name="Albersmeier A."/>
            <person name="Kalinowski J."/>
            <person name="Ruckert C."/>
        </authorList>
    </citation>
    <scope>NUCLEOTIDE SEQUENCE</scope>
    <source>
        <strain evidence="1">JCM 3035</strain>
    </source>
</reference>
<evidence type="ECO:0000313" key="1">
    <source>
        <dbReference type="EMBL" id="GGK94209.1"/>
    </source>
</evidence>
<name>A0A917VLW2_9ACTN</name>
<gene>
    <name evidence="1" type="ORF">GCM10010094_63840</name>
</gene>